<sequence>MASLCIQLIFFLFLFPISALSRKNGIVPLGSTLTAGETSASPWLSPSGDFAFGFQEVQHKDLFLLSIWYHKIPDNTVVWFVYSTNPVPRGSTVKLDPQTGLVHCDPRGLQLWSANVDSAQIDHGFMNDTGNFILKGNDDSWLWESFKHPADTILPNQELKIGDFLSSRKSATSFSRGRFYLRFRDDGNLVLVTKSVSTNVDDDAEYYNSKTSDSRDPLYSGSRVTFDGRGAMYIMKKDNQTEQLSPFSIPPASENYHRATIDFDGVFTHYYHPRTLTGNPNWKALWYLPQNICISLRANHRGSGACGFNNICNLKNGKPVCECPKRYVLLDPDDTYGSCIPNSTLSCAEVDGGSAENLYDFEVVSDIDWPLSDFEQIHPSNERVCVQKCLHDCFCAVAIYRENNCWKKGPPLSNGKADKTIHSKAFIKYRKSDESKPKDRGTFIRVEPVLLGTSFLVNLIFITTACLGFYLMYRKKRIISFEY</sequence>
<proteinExistence type="predicted"/>
<evidence type="ECO:0000256" key="2">
    <source>
        <dbReference type="ARBA" id="ARBA00023180"/>
    </source>
</evidence>
<dbReference type="Proteomes" id="UP001652660">
    <property type="component" value="Chromosome 1c"/>
</dbReference>
<dbReference type="InterPro" id="IPR036426">
    <property type="entry name" value="Bulb-type_lectin_dom_sf"/>
</dbReference>
<dbReference type="InterPro" id="IPR001480">
    <property type="entry name" value="Bulb-type_lectin_dom"/>
</dbReference>
<keyword evidence="3" id="KW-0812">Transmembrane</keyword>
<keyword evidence="2" id="KW-0325">Glycoprotein</keyword>
<evidence type="ECO:0000256" key="4">
    <source>
        <dbReference type="SAM" id="SignalP"/>
    </source>
</evidence>
<feature type="transmembrane region" description="Helical" evidence="3">
    <location>
        <begin position="449"/>
        <end position="473"/>
    </location>
</feature>
<accession>A0A6P6WZ30</accession>
<evidence type="ECO:0000259" key="5">
    <source>
        <dbReference type="PROSITE" id="PS50927"/>
    </source>
</evidence>
<feature type="chain" id="PRO_5028208116" evidence="4">
    <location>
        <begin position="20"/>
        <end position="483"/>
    </location>
</feature>
<dbReference type="Gene3D" id="2.90.10.30">
    <property type="match status" value="1"/>
</dbReference>
<dbReference type="PANTHER" id="PTHR47976">
    <property type="entry name" value="G-TYPE LECTIN S-RECEPTOR-LIKE SERINE/THREONINE-PROTEIN KINASE SD2-5"/>
    <property type="match status" value="1"/>
</dbReference>
<dbReference type="PANTHER" id="PTHR47976:SF15">
    <property type="entry name" value="G-TYPE LECTIN S-RECEPTOR-LIKE SERINE_THREONINE-PROTEIN KINASE RLK1"/>
    <property type="match status" value="1"/>
</dbReference>
<feature type="signal peptide" evidence="4">
    <location>
        <begin position="1"/>
        <end position="19"/>
    </location>
</feature>
<keyword evidence="3" id="KW-1133">Transmembrane helix</keyword>
<evidence type="ECO:0000313" key="7">
    <source>
        <dbReference type="RefSeq" id="XP_027120654.1"/>
    </source>
</evidence>
<dbReference type="GeneID" id="113737655"/>
<dbReference type="FunFam" id="2.90.10.10:FF:000013">
    <property type="entry name" value="G-type lectin S-receptor-like serine/threonine-protein kinase LECRK1"/>
    <property type="match status" value="1"/>
</dbReference>
<dbReference type="OrthoDB" id="1930390at2759"/>
<dbReference type="FunFam" id="2.90.10.30:FF:000001">
    <property type="entry name" value="Serine/threonine-protein kinase"/>
    <property type="match status" value="1"/>
</dbReference>
<keyword evidence="3" id="KW-0472">Membrane</keyword>
<dbReference type="SMART" id="SM00108">
    <property type="entry name" value="B_lectin"/>
    <property type="match status" value="1"/>
</dbReference>
<dbReference type="Pfam" id="PF01453">
    <property type="entry name" value="B_lectin"/>
    <property type="match status" value="1"/>
</dbReference>
<name>A0A6P6WZ30_COFAR</name>
<organism evidence="6 7">
    <name type="scientific">Coffea arabica</name>
    <name type="common">Arabian coffee</name>
    <dbReference type="NCBI Taxonomy" id="13443"/>
    <lineage>
        <taxon>Eukaryota</taxon>
        <taxon>Viridiplantae</taxon>
        <taxon>Streptophyta</taxon>
        <taxon>Embryophyta</taxon>
        <taxon>Tracheophyta</taxon>
        <taxon>Spermatophyta</taxon>
        <taxon>Magnoliopsida</taxon>
        <taxon>eudicotyledons</taxon>
        <taxon>Gunneridae</taxon>
        <taxon>Pentapetalae</taxon>
        <taxon>asterids</taxon>
        <taxon>lamiids</taxon>
        <taxon>Gentianales</taxon>
        <taxon>Rubiaceae</taxon>
        <taxon>Ixoroideae</taxon>
        <taxon>Gardenieae complex</taxon>
        <taxon>Bertiereae - Coffeeae clade</taxon>
        <taxon>Coffeeae</taxon>
        <taxon>Coffea</taxon>
    </lineage>
</organism>
<evidence type="ECO:0000256" key="1">
    <source>
        <dbReference type="ARBA" id="ARBA00022729"/>
    </source>
</evidence>
<gene>
    <name evidence="7" type="primary">LOC113737655</name>
</gene>
<evidence type="ECO:0000256" key="3">
    <source>
        <dbReference type="SAM" id="Phobius"/>
    </source>
</evidence>
<reference evidence="6" key="1">
    <citation type="journal article" date="2025" name="Foods">
        <title>Unveiling the Microbial Signatures of Arabica Coffee Cherries: Insights into Ripeness Specific Diversity, Functional Traits, and Implications for Quality and Safety.</title>
        <authorList>
            <consortium name="RefSeq"/>
            <person name="Tenea G.N."/>
            <person name="Cifuentes V."/>
            <person name="Reyes P."/>
            <person name="Cevallos-Vallejos M."/>
        </authorList>
    </citation>
    <scope>NUCLEOTIDE SEQUENCE [LARGE SCALE GENOMIC DNA]</scope>
</reference>
<dbReference type="InterPro" id="IPR051343">
    <property type="entry name" value="G-type_lectin_kinases/EP1-like"/>
</dbReference>
<dbReference type="PROSITE" id="PS50927">
    <property type="entry name" value="BULB_LECTIN"/>
    <property type="match status" value="1"/>
</dbReference>
<keyword evidence="6" id="KW-1185">Reference proteome</keyword>
<evidence type="ECO:0000313" key="6">
    <source>
        <dbReference type="Proteomes" id="UP001652660"/>
    </source>
</evidence>
<dbReference type="AlphaFoldDB" id="A0A6P6WZ30"/>
<dbReference type="SUPFAM" id="SSF51110">
    <property type="entry name" value="alpha-D-mannose-specific plant lectins"/>
    <property type="match status" value="1"/>
</dbReference>
<dbReference type="RefSeq" id="XP_027120654.1">
    <property type="nucleotide sequence ID" value="XM_027264853.2"/>
</dbReference>
<protein>
    <submittedName>
        <fullName evidence="7">G-type lectin S-receptor-like serine/threonine-protein kinase RLK1</fullName>
    </submittedName>
</protein>
<feature type="domain" description="Bulb-type lectin" evidence="5">
    <location>
        <begin position="24"/>
        <end position="147"/>
    </location>
</feature>
<reference evidence="7" key="2">
    <citation type="submission" date="2025-08" db="UniProtKB">
        <authorList>
            <consortium name="RefSeq"/>
        </authorList>
    </citation>
    <scope>IDENTIFICATION</scope>
    <source>
        <tissue evidence="7">Leaves</tissue>
    </source>
</reference>
<keyword evidence="1 4" id="KW-0732">Signal</keyword>
<dbReference type="Gene3D" id="2.90.10.10">
    <property type="entry name" value="Bulb-type lectin domain"/>
    <property type="match status" value="1"/>
</dbReference>